<name>A0AA36NA06_9DINO</name>
<sequence>MEGYSEPDSSEQEALLLKEEGNALLRAGDARGAVAKYEEALSALGPAQGREQATLLANVSAAQLTLGFADLALEAAKASVVADPSYSKALFREAKALLALRRHSDAVHTARHLLFLAGSSVQRDVERILDGPERRKPRLAVSSDTAPPSSLEATADLLALVARCCEAKELARLGKGNRRFWHQLCKDEELLRLAAALCPQGSSAWLRRDGLSPGWTFAVHQAHARCSVRNMVAVCHHDGLALVPPDGGETVWLPTPAHCLDFTLCWGPHGEYLAFTAENASQHTALVVVPTAGRPPLVIPLIPNLTPYYLCPSPCGTRLALLGSVRGQQALLVADLSTLLVQGQASASLHCVGTAAPLYFDWAPHAPEMLLACHEKKLVAVRGCVPRELAELPVPAVEPAEVSLENLEALPGTEIHGRISFRAPQWLPFPESRQGRWLVPRDSAGHVSLALVDPATEEVEIVCEHLPPEAHFAGSCGWVAWCGLHDDRGHGGVFARRVWPSLGPPMMVFSHPNRVEGMTWGGERLALVIHAPNCLVWTVWDALVAEKEGTRLYVAPHGFIPNRSFSGRVLPFFDQFERRLRFWSPSNDAVVYADWNSEVWVQPFPRSMVDSRSPHPLQSLGGGDRILVAPQPFRIAQRASYACWSPL</sequence>
<dbReference type="SUPFAM" id="SSF48452">
    <property type="entry name" value="TPR-like"/>
    <property type="match status" value="1"/>
</dbReference>
<keyword evidence="2" id="KW-0802">TPR repeat</keyword>
<dbReference type="Gene3D" id="1.25.40.10">
    <property type="entry name" value="Tetratricopeptide repeat domain"/>
    <property type="match status" value="1"/>
</dbReference>
<gene>
    <name evidence="3" type="ORF">EVOR1521_LOCUS20138</name>
</gene>
<dbReference type="GO" id="GO:0006620">
    <property type="term" value="P:post-translational protein targeting to endoplasmic reticulum membrane"/>
    <property type="evidence" value="ECO:0007669"/>
    <property type="project" value="TreeGrafter"/>
</dbReference>
<dbReference type="EMBL" id="CAUJNA010003209">
    <property type="protein sequence ID" value="CAJ1395781.1"/>
    <property type="molecule type" value="Genomic_DNA"/>
</dbReference>
<dbReference type="GO" id="GO:0016020">
    <property type="term" value="C:membrane"/>
    <property type="evidence" value="ECO:0007669"/>
    <property type="project" value="TreeGrafter"/>
</dbReference>
<reference evidence="3" key="1">
    <citation type="submission" date="2023-08" db="EMBL/GenBank/DDBJ databases">
        <authorList>
            <person name="Chen Y."/>
            <person name="Shah S."/>
            <person name="Dougan E. K."/>
            <person name="Thang M."/>
            <person name="Chan C."/>
        </authorList>
    </citation>
    <scope>NUCLEOTIDE SEQUENCE</scope>
</reference>
<dbReference type="GO" id="GO:0060090">
    <property type="term" value="F:molecular adaptor activity"/>
    <property type="evidence" value="ECO:0007669"/>
    <property type="project" value="TreeGrafter"/>
</dbReference>
<dbReference type="SUPFAM" id="SSF82171">
    <property type="entry name" value="DPP6 N-terminal domain-like"/>
    <property type="match status" value="1"/>
</dbReference>
<evidence type="ECO:0000256" key="1">
    <source>
        <dbReference type="ARBA" id="ARBA00022737"/>
    </source>
</evidence>
<keyword evidence="4" id="KW-1185">Reference proteome</keyword>
<comment type="caution">
    <text evidence="3">The sequence shown here is derived from an EMBL/GenBank/DDBJ whole genome shotgun (WGS) entry which is preliminary data.</text>
</comment>
<evidence type="ECO:0000313" key="4">
    <source>
        <dbReference type="Proteomes" id="UP001178507"/>
    </source>
</evidence>
<dbReference type="PANTHER" id="PTHR45831">
    <property type="entry name" value="LD24721P"/>
    <property type="match status" value="1"/>
</dbReference>
<dbReference type="GO" id="GO:0072380">
    <property type="term" value="C:TRC complex"/>
    <property type="evidence" value="ECO:0007669"/>
    <property type="project" value="TreeGrafter"/>
</dbReference>
<proteinExistence type="predicted"/>
<dbReference type="AlphaFoldDB" id="A0AA36NA06"/>
<evidence type="ECO:0000256" key="2">
    <source>
        <dbReference type="ARBA" id="ARBA00022803"/>
    </source>
</evidence>
<evidence type="ECO:0000313" key="3">
    <source>
        <dbReference type="EMBL" id="CAJ1395781.1"/>
    </source>
</evidence>
<organism evidence="3 4">
    <name type="scientific">Effrenium voratum</name>
    <dbReference type="NCBI Taxonomy" id="2562239"/>
    <lineage>
        <taxon>Eukaryota</taxon>
        <taxon>Sar</taxon>
        <taxon>Alveolata</taxon>
        <taxon>Dinophyceae</taxon>
        <taxon>Suessiales</taxon>
        <taxon>Symbiodiniaceae</taxon>
        <taxon>Effrenium</taxon>
    </lineage>
</organism>
<dbReference type="PANTHER" id="PTHR45831:SF2">
    <property type="entry name" value="LD24721P"/>
    <property type="match status" value="1"/>
</dbReference>
<dbReference type="Proteomes" id="UP001178507">
    <property type="component" value="Unassembled WGS sequence"/>
</dbReference>
<keyword evidence="1" id="KW-0677">Repeat</keyword>
<dbReference type="InterPro" id="IPR047150">
    <property type="entry name" value="SGT"/>
</dbReference>
<accession>A0AA36NA06</accession>
<protein>
    <submittedName>
        <fullName evidence="3">Uncharacterized protein</fullName>
    </submittedName>
</protein>
<dbReference type="InterPro" id="IPR011990">
    <property type="entry name" value="TPR-like_helical_dom_sf"/>
</dbReference>